<dbReference type="AlphaFoldDB" id="A0AAP4BT46"/>
<dbReference type="EMBL" id="JASNVP010000004">
    <property type="protein sequence ID" value="MDK4325949.1"/>
    <property type="molecule type" value="Genomic_DNA"/>
</dbReference>
<feature type="domain" description="Orc1-like AAA ATPase" evidence="1">
    <location>
        <begin position="15"/>
        <end position="190"/>
    </location>
</feature>
<name>A0AAP4BT46_9CORY</name>
<sequence>MQESPYTPSSIARDLVGREQQLRRAQMMLTSVSSNKLAEELQIYVGPRGVGKTSLLRSIQSAAKSQSFETVWVTAGDGVVIDELISGIEKVLNNHARQVSTALWDMIKNIKVSIAGVNVSGPGSSELKTANMGPSSHSLGRQLQDILVAVGKDLQGTEKSAGLGIFVDEIQLADGPSIRALAYTWQHLQSEGSELPLFCLMSGLSHSQDVITEYASFGERFNYINLSNLDGASSAEALRRPAEKMGVKWTPSALLDAANTAAGYPYFLQLIGECSWEAAGLPEPGGVISPEVLVQAKSIFHNRLQQFYRSRWMKASESEQEIMAAMAQYGDEPVRRGSIAQELGKPSSALSMQRQSLINKGLVESTGWGMMSFTAPGFGDFIRKLIGADE</sequence>
<proteinExistence type="predicted"/>
<keyword evidence="2" id="KW-0067">ATP-binding</keyword>
<dbReference type="InterPro" id="IPR027417">
    <property type="entry name" value="P-loop_NTPase"/>
</dbReference>
<protein>
    <submittedName>
        <fullName evidence="2">ATP-binding protein</fullName>
    </submittedName>
</protein>
<gene>
    <name evidence="2" type="ORF">QPX54_05385</name>
</gene>
<dbReference type="GO" id="GO:0005524">
    <property type="term" value="F:ATP binding"/>
    <property type="evidence" value="ECO:0007669"/>
    <property type="project" value="UniProtKB-KW"/>
</dbReference>
<evidence type="ECO:0000259" key="1">
    <source>
        <dbReference type="Pfam" id="PF13191"/>
    </source>
</evidence>
<keyword evidence="2" id="KW-0547">Nucleotide-binding</keyword>
<dbReference type="PANTHER" id="PTHR34301">
    <property type="entry name" value="DNA-BINDING PROTEIN-RELATED"/>
    <property type="match status" value="1"/>
</dbReference>
<dbReference type="SUPFAM" id="SSF52540">
    <property type="entry name" value="P-loop containing nucleoside triphosphate hydrolases"/>
    <property type="match status" value="1"/>
</dbReference>
<organism evidence="2 3">
    <name type="scientific">Corynebacterium propinquum</name>
    <dbReference type="NCBI Taxonomy" id="43769"/>
    <lineage>
        <taxon>Bacteria</taxon>
        <taxon>Bacillati</taxon>
        <taxon>Actinomycetota</taxon>
        <taxon>Actinomycetes</taxon>
        <taxon>Mycobacteriales</taxon>
        <taxon>Corynebacteriaceae</taxon>
        <taxon>Corynebacterium</taxon>
    </lineage>
</organism>
<dbReference type="InterPro" id="IPR041664">
    <property type="entry name" value="AAA_16"/>
</dbReference>
<comment type="caution">
    <text evidence="2">The sequence shown here is derived from an EMBL/GenBank/DDBJ whole genome shotgun (WGS) entry which is preliminary data.</text>
</comment>
<dbReference type="RefSeq" id="WP_049168747.1">
    <property type="nucleotide sequence ID" value="NZ_CABIYR010000011.1"/>
</dbReference>
<dbReference type="PANTHER" id="PTHR34301:SF8">
    <property type="entry name" value="ATPASE DOMAIN-CONTAINING PROTEIN"/>
    <property type="match status" value="1"/>
</dbReference>
<dbReference type="Gene3D" id="3.40.50.300">
    <property type="entry name" value="P-loop containing nucleotide triphosphate hydrolases"/>
    <property type="match status" value="1"/>
</dbReference>
<reference evidence="2" key="1">
    <citation type="submission" date="2023-05" db="EMBL/GenBank/DDBJ databases">
        <title>Metabolic capabilities are highly conserved among human nasal-associated Corynebacterium species in pangenomic analyses.</title>
        <authorList>
            <person name="Tran T.H."/>
            <person name="Roberts A.Q."/>
            <person name="Escapa I.F."/>
            <person name="Gao W."/>
            <person name="Conlan S."/>
            <person name="Kong H."/>
            <person name="Segre J.A."/>
            <person name="Kelly M.S."/>
            <person name="Lemon K.P."/>
        </authorList>
    </citation>
    <scope>NUCLEOTIDE SEQUENCE</scope>
    <source>
        <strain evidence="2">KPL2654</strain>
    </source>
</reference>
<accession>A0AAP4BT46</accession>
<evidence type="ECO:0000313" key="3">
    <source>
        <dbReference type="Proteomes" id="UP001226160"/>
    </source>
</evidence>
<evidence type="ECO:0000313" key="2">
    <source>
        <dbReference type="EMBL" id="MDK4325949.1"/>
    </source>
</evidence>
<dbReference type="Proteomes" id="UP001226160">
    <property type="component" value="Unassembled WGS sequence"/>
</dbReference>
<dbReference type="Pfam" id="PF13191">
    <property type="entry name" value="AAA_16"/>
    <property type="match status" value="1"/>
</dbReference>